<sequence>MFCFIFCFPDAQKYTNEQYLVISQWYMDVSVLKVAASGATSGGNDPPPIRDRHAPIRQSPVKGNVRGRFIIPCRVSREPTFASVHGISFSPRFSPITFSSLFFMPRSAVWKSVVSSKGSYGAHAAARSGRGAVCRKIFLFPCGRAYFPTKSCSSYPRHLLMLPKQIPSIPAPLRHKKKVKGYEKRREK</sequence>
<dbReference type="PATRIC" id="fig|1339327.3.peg.2376"/>
<accession>A0A015XBG4</accession>
<comment type="caution">
    <text evidence="1">The sequence shown here is derived from an EMBL/GenBank/DDBJ whole genome shotgun (WGS) entry which is preliminary data.</text>
</comment>
<dbReference type="Proteomes" id="UP000022082">
    <property type="component" value="Unassembled WGS sequence"/>
</dbReference>
<dbReference type="AlphaFoldDB" id="A0A015XBG4"/>
<evidence type="ECO:0000313" key="2">
    <source>
        <dbReference type="Proteomes" id="UP000022082"/>
    </source>
</evidence>
<dbReference type="EMBL" id="JGDJ01000177">
    <property type="protein sequence ID" value="EXZ29063.1"/>
    <property type="molecule type" value="Genomic_DNA"/>
</dbReference>
<organism evidence="1 2">
    <name type="scientific">Bacteroides fragilis str. S36L11</name>
    <dbReference type="NCBI Taxonomy" id="1339327"/>
    <lineage>
        <taxon>Bacteria</taxon>
        <taxon>Pseudomonadati</taxon>
        <taxon>Bacteroidota</taxon>
        <taxon>Bacteroidia</taxon>
        <taxon>Bacteroidales</taxon>
        <taxon>Bacteroidaceae</taxon>
        <taxon>Bacteroides</taxon>
    </lineage>
</organism>
<protein>
    <submittedName>
        <fullName evidence="1">Uncharacterized protein</fullName>
    </submittedName>
</protein>
<gene>
    <name evidence="1" type="ORF">M136_1738</name>
</gene>
<name>A0A015XBG4_BACFG</name>
<proteinExistence type="predicted"/>
<evidence type="ECO:0000313" key="1">
    <source>
        <dbReference type="EMBL" id="EXZ29063.1"/>
    </source>
</evidence>
<reference evidence="1 2" key="1">
    <citation type="submission" date="2014-02" db="EMBL/GenBank/DDBJ databases">
        <authorList>
            <person name="Sears C."/>
            <person name="Carroll K."/>
            <person name="Sack B.R."/>
            <person name="Qadri F."/>
            <person name="Myers L.L."/>
            <person name="Chung G.-T."/>
            <person name="Escheverria P."/>
            <person name="Fraser C.M."/>
            <person name="Sadzewicz L."/>
            <person name="Shefchek K.A."/>
            <person name="Tallon L."/>
            <person name="Das S.P."/>
            <person name="Daugherty S."/>
            <person name="Mongodin E.F."/>
        </authorList>
    </citation>
    <scope>NUCLEOTIDE SEQUENCE [LARGE SCALE GENOMIC DNA]</scope>
    <source>
        <strain evidence="1 2">S36L11</strain>
    </source>
</reference>